<dbReference type="AlphaFoldDB" id="W6U2P8"/>
<dbReference type="GO" id="GO:0000724">
    <property type="term" value="P:double-strand break repair via homologous recombination"/>
    <property type="evidence" value="ECO:0007669"/>
    <property type="project" value="TreeGrafter"/>
</dbReference>
<comment type="subcellular location">
    <subcellularLocation>
        <location evidence="1">Nucleus</location>
    </subcellularLocation>
</comment>
<evidence type="ECO:0000256" key="1">
    <source>
        <dbReference type="ARBA" id="ARBA00004123"/>
    </source>
</evidence>
<dbReference type="RefSeq" id="XP_024346581.1">
    <property type="nucleotide sequence ID" value="XM_024499011.1"/>
</dbReference>
<dbReference type="PANTHER" id="PTHR13763">
    <property type="entry name" value="BREAST CANCER TYPE 1 SUSCEPTIBILITY PROTEIN BRCA1"/>
    <property type="match status" value="1"/>
</dbReference>
<dbReference type="EMBL" id="APAU02000165">
    <property type="protein sequence ID" value="EUB55385.1"/>
    <property type="molecule type" value="Genomic_DNA"/>
</dbReference>
<keyword evidence="12" id="KW-1185">Reference proteome</keyword>
<evidence type="ECO:0000313" key="12">
    <source>
        <dbReference type="Proteomes" id="UP000019149"/>
    </source>
</evidence>
<evidence type="ECO:0000313" key="11">
    <source>
        <dbReference type="EMBL" id="EUB55385.1"/>
    </source>
</evidence>
<dbReference type="SMART" id="SM00184">
    <property type="entry name" value="RING"/>
    <property type="match status" value="1"/>
</dbReference>
<dbReference type="KEGG" id="egl:EGR_09762"/>
<dbReference type="InterPro" id="IPR017907">
    <property type="entry name" value="Znf_RING_CS"/>
</dbReference>
<dbReference type="InterPro" id="IPR027370">
    <property type="entry name" value="Znf-RING_euk"/>
</dbReference>
<dbReference type="Gene3D" id="3.30.40.10">
    <property type="entry name" value="Zinc/RING finger domain, C3HC4 (zinc finger)"/>
    <property type="match status" value="1"/>
</dbReference>
<evidence type="ECO:0000256" key="7">
    <source>
        <dbReference type="ARBA" id="ARBA00023204"/>
    </source>
</evidence>
<dbReference type="CTD" id="36345477"/>
<dbReference type="InterPro" id="IPR013083">
    <property type="entry name" value="Znf_RING/FYVE/PHD"/>
</dbReference>
<dbReference type="PROSITE" id="PS50089">
    <property type="entry name" value="ZF_RING_2"/>
    <property type="match status" value="1"/>
</dbReference>
<feature type="domain" description="RING-type" evidence="10">
    <location>
        <begin position="19"/>
        <end position="59"/>
    </location>
</feature>
<keyword evidence="4" id="KW-0227">DNA damage</keyword>
<dbReference type="GeneID" id="36345477"/>
<dbReference type="GO" id="GO:0070531">
    <property type="term" value="C:BRCA1-A complex"/>
    <property type="evidence" value="ECO:0007669"/>
    <property type="project" value="TreeGrafter"/>
</dbReference>
<keyword evidence="8" id="KW-0539">Nucleus</keyword>
<keyword evidence="6" id="KW-0862">Zinc</keyword>
<gene>
    <name evidence="11" type="ORF">EGR_09762</name>
</gene>
<evidence type="ECO:0000256" key="8">
    <source>
        <dbReference type="ARBA" id="ARBA00023242"/>
    </source>
</evidence>
<dbReference type="Pfam" id="PF13445">
    <property type="entry name" value="zf-RING_UBOX"/>
    <property type="match status" value="1"/>
</dbReference>
<comment type="caution">
    <text evidence="11">The sequence shown here is derived from an EMBL/GenBank/DDBJ whole genome shotgun (WGS) entry which is preliminary data.</text>
</comment>
<evidence type="ECO:0000256" key="2">
    <source>
        <dbReference type="ARBA" id="ARBA00022723"/>
    </source>
</evidence>
<evidence type="ECO:0000256" key="4">
    <source>
        <dbReference type="ARBA" id="ARBA00022763"/>
    </source>
</evidence>
<dbReference type="PROSITE" id="PS00518">
    <property type="entry name" value="ZF_RING_1"/>
    <property type="match status" value="1"/>
</dbReference>
<dbReference type="GO" id="GO:0004842">
    <property type="term" value="F:ubiquitin-protein transferase activity"/>
    <property type="evidence" value="ECO:0007669"/>
    <property type="project" value="TreeGrafter"/>
</dbReference>
<dbReference type="GO" id="GO:0045944">
    <property type="term" value="P:positive regulation of transcription by RNA polymerase II"/>
    <property type="evidence" value="ECO:0007669"/>
    <property type="project" value="TreeGrafter"/>
</dbReference>
<dbReference type="GO" id="GO:0031436">
    <property type="term" value="C:BRCA1-BARD1 complex"/>
    <property type="evidence" value="ECO:0007669"/>
    <property type="project" value="TreeGrafter"/>
</dbReference>
<dbReference type="Proteomes" id="UP000019149">
    <property type="component" value="Unassembled WGS sequence"/>
</dbReference>
<name>W6U2P8_ECHGR</name>
<dbReference type="OMA" id="CALPPIM"/>
<evidence type="ECO:0000256" key="6">
    <source>
        <dbReference type="ARBA" id="ARBA00022833"/>
    </source>
</evidence>
<sequence length="167" mass="18824">MSVQEIKQCLTLLKQALSCPICLDDLKQPVITPCSHIFCEFCLDEYMLKKRSIRCPICNKDISKRALTSAEKFKQIASVGKKIIDDFVEESKNEFVPVTKFEQLHLSQEFSQAQIPMTPEKGTPSTINIQPSLVPQSFSLNTSSSKLSCEEQLPFESDSYGNFVSFS</sequence>
<dbReference type="PANTHER" id="PTHR13763:SF0">
    <property type="entry name" value="BREAST CANCER TYPE 1 SUSCEPTIBILITY PROTEIN"/>
    <property type="match status" value="1"/>
</dbReference>
<dbReference type="OrthoDB" id="6105938at2759"/>
<dbReference type="STRING" id="6210.W6U2P8"/>
<reference evidence="11 12" key="1">
    <citation type="journal article" date="2013" name="Nat. Genet.">
        <title>The genome of the hydatid tapeworm Echinococcus granulosus.</title>
        <authorList>
            <person name="Zheng H."/>
            <person name="Zhang W."/>
            <person name="Zhang L."/>
            <person name="Zhang Z."/>
            <person name="Li J."/>
            <person name="Lu G."/>
            <person name="Zhu Y."/>
            <person name="Wang Y."/>
            <person name="Huang Y."/>
            <person name="Liu J."/>
            <person name="Kang H."/>
            <person name="Chen J."/>
            <person name="Wang L."/>
            <person name="Chen A."/>
            <person name="Yu S."/>
            <person name="Gao Z."/>
            <person name="Jin L."/>
            <person name="Gu W."/>
            <person name="Wang Z."/>
            <person name="Zhao L."/>
            <person name="Shi B."/>
            <person name="Wen H."/>
            <person name="Lin R."/>
            <person name="Jones M.K."/>
            <person name="Brejova B."/>
            <person name="Vinar T."/>
            <person name="Zhao G."/>
            <person name="McManus D.P."/>
            <person name="Chen Z."/>
            <person name="Zhou Y."/>
            <person name="Wang S."/>
        </authorList>
    </citation>
    <scope>NUCLEOTIDE SEQUENCE [LARGE SCALE GENOMIC DNA]</scope>
</reference>
<dbReference type="SUPFAM" id="SSF57850">
    <property type="entry name" value="RING/U-box"/>
    <property type="match status" value="1"/>
</dbReference>
<dbReference type="InterPro" id="IPR001841">
    <property type="entry name" value="Znf_RING"/>
</dbReference>
<keyword evidence="2" id="KW-0479">Metal-binding</keyword>
<evidence type="ECO:0000259" key="10">
    <source>
        <dbReference type="PROSITE" id="PS50089"/>
    </source>
</evidence>
<evidence type="ECO:0000256" key="5">
    <source>
        <dbReference type="ARBA" id="ARBA00022771"/>
    </source>
</evidence>
<proteinExistence type="predicted"/>
<evidence type="ECO:0000256" key="3">
    <source>
        <dbReference type="ARBA" id="ARBA00022737"/>
    </source>
</evidence>
<keyword evidence="3" id="KW-0677">Repeat</keyword>
<organism evidence="11 12">
    <name type="scientific">Echinococcus granulosus</name>
    <name type="common">Hydatid tapeworm</name>
    <dbReference type="NCBI Taxonomy" id="6210"/>
    <lineage>
        <taxon>Eukaryota</taxon>
        <taxon>Metazoa</taxon>
        <taxon>Spiralia</taxon>
        <taxon>Lophotrochozoa</taxon>
        <taxon>Platyhelminthes</taxon>
        <taxon>Cestoda</taxon>
        <taxon>Eucestoda</taxon>
        <taxon>Cyclophyllidea</taxon>
        <taxon>Taeniidae</taxon>
        <taxon>Echinococcus</taxon>
        <taxon>Echinococcus granulosus group</taxon>
    </lineage>
</organism>
<keyword evidence="7" id="KW-0234">DNA repair</keyword>
<protein>
    <submittedName>
        <fullName evidence="11">Breast cancer type 1 susceptibility protein</fullName>
    </submittedName>
</protein>
<accession>W6U2P8</accession>
<keyword evidence="5 9" id="KW-0863">Zinc-finger</keyword>
<dbReference type="GO" id="GO:0008270">
    <property type="term" value="F:zinc ion binding"/>
    <property type="evidence" value="ECO:0007669"/>
    <property type="project" value="UniProtKB-KW"/>
</dbReference>
<evidence type="ECO:0000256" key="9">
    <source>
        <dbReference type="PROSITE-ProRule" id="PRU00175"/>
    </source>
</evidence>
<dbReference type="InterPro" id="IPR031099">
    <property type="entry name" value="BRCA1-associated"/>
</dbReference>